<dbReference type="AlphaFoldDB" id="A0A5D0RBH7"/>
<name>A0A5D0RBH7_9FLAO</name>
<dbReference type="OrthoDB" id="2370471at2"/>
<evidence type="ECO:0000313" key="2">
    <source>
        <dbReference type="EMBL" id="TYB78733.1"/>
    </source>
</evidence>
<reference evidence="2 3" key="1">
    <citation type="submission" date="2019-08" db="EMBL/GenBank/DDBJ databases">
        <title>Genomes of Antarctic Bizionia species.</title>
        <authorList>
            <person name="Bowman J.P."/>
        </authorList>
    </citation>
    <scope>NUCLEOTIDE SEQUENCE [LARGE SCALE GENOMIC DNA]</scope>
    <source>
        <strain evidence="2 3">ADA-4</strain>
    </source>
</reference>
<evidence type="ECO:0000313" key="3">
    <source>
        <dbReference type="Proteomes" id="UP000323720"/>
    </source>
</evidence>
<dbReference type="CDD" id="cd02440">
    <property type="entry name" value="AdoMet_MTases"/>
    <property type="match status" value="1"/>
</dbReference>
<dbReference type="GO" id="GO:0032259">
    <property type="term" value="P:methylation"/>
    <property type="evidence" value="ECO:0007669"/>
    <property type="project" value="UniProtKB-KW"/>
</dbReference>
<comment type="caution">
    <text evidence="2">The sequence shown here is derived from an EMBL/GenBank/DDBJ whole genome shotgun (WGS) entry which is preliminary data.</text>
</comment>
<organism evidence="2 3">
    <name type="scientific">Bizionia myxarmorum</name>
    <dbReference type="NCBI Taxonomy" id="291186"/>
    <lineage>
        <taxon>Bacteria</taxon>
        <taxon>Pseudomonadati</taxon>
        <taxon>Bacteroidota</taxon>
        <taxon>Flavobacteriia</taxon>
        <taxon>Flavobacteriales</taxon>
        <taxon>Flavobacteriaceae</taxon>
        <taxon>Bizionia</taxon>
    </lineage>
</organism>
<dbReference type="SUPFAM" id="SSF53335">
    <property type="entry name" value="S-adenosyl-L-methionine-dependent methyltransferases"/>
    <property type="match status" value="1"/>
</dbReference>
<dbReference type="GO" id="GO:0008168">
    <property type="term" value="F:methyltransferase activity"/>
    <property type="evidence" value="ECO:0007669"/>
    <property type="project" value="UniProtKB-KW"/>
</dbReference>
<dbReference type="Pfam" id="PF13489">
    <property type="entry name" value="Methyltransf_23"/>
    <property type="match status" value="1"/>
</dbReference>
<dbReference type="InterPro" id="IPR029063">
    <property type="entry name" value="SAM-dependent_MTases_sf"/>
</dbReference>
<dbReference type="PANTHER" id="PTHR43861">
    <property type="entry name" value="TRANS-ACONITATE 2-METHYLTRANSFERASE-RELATED"/>
    <property type="match status" value="1"/>
</dbReference>
<gene>
    <name evidence="2" type="ORF">ES674_02855</name>
</gene>
<keyword evidence="1 2" id="KW-0808">Transferase</keyword>
<dbReference type="EMBL" id="VSKK01000001">
    <property type="protein sequence ID" value="TYB78733.1"/>
    <property type="molecule type" value="Genomic_DNA"/>
</dbReference>
<protein>
    <submittedName>
        <fullName evidence="2">Class I SAM-dependent methyltransferase</fullName>
    </submittedName>
</protein>
<proteinExistence type="predicted"/>
<sequence length="289" mass="33237">MKVHNKKSNFQVTDYSVSKEKFQLEKHSEFEILETKPQPSLENLPAYYKSEDYISHTDTRRNLFEKAYHLVRSIALKSKLKLINASANSDKTLLDIGCGTGDFLQTALKDNWKVSGIEPNPDARKIANSKTDNAVFDTSQLSKFESKSFNVISLWHVLEHLPDFNEQLAIYKTLLKDSGTLVIAVPNHKSYDAEYYQSFWAAYDVPRHLWHFSQNGMSQLLAKHGFKVVETKPMKFDAYYVSLLSEKYKSGNMNYLKAFWTGFKSNLAAKRSGEYSSLIYVIKKDRNAI</sequence>
<dbReference type="PANTHER" id="PTHR43861:SF3">
    <property type="entry name" value="PUTATIVE (AFU_ORTHOLOGUE AFUA_2G14390)-RELATED"/>
    <property type="match status" value="1"/>
</dbReference>
<dbReference type="Gene3D" id="3.40.50.150">
    <property type="entry name" value="Vaccinia Virus protein VP39"/>
    <property type="match status" value="1"/>
</dbReference>
<accession>A0A5D0RBH7</accession>
<keyword evidence="2" id="KW-0489">Methyltransferase</keyword>
<evidence type="ECO:0000256" key="1">
    <source>
        <dbReference type="ARBA" id="ARBA00022679"/>
    </source>
</evidence>
<keyword evidence="3" id="KW-1185">Reference proteome</keyword>
<dbReference type="RefSeq" id="WP_148402470.1">
    <property type="nucleotide sequence ID" value="NZ_VSKK01000001.1"/>
</dbReference>
<dbReference type="Proteomes" id="UP000323720">
    <property type="component" value="Unassembled WGS sequence"/>
</dbReference>